<feature type="domain" description="DUF4062" evidence="1">
    <location>
        <begin position="8"/>
        <end position="98"/>
    </location>
</feature>
<dbReference type="Proteomes" id="UP000661193">
    <property type="component" value="Unassembled WGS sequence"/>
</dbReference>
<accession>A0ABS1UGE3</accession>
<sequence length="477" mass="52878">MADALPFRIFLASPGDLEDEREVVCACVDEHNARRRGQSSVTYEVVGWDRVRGTARRPQEAINELISESHFMVAMFKGTWGSEPGSPWGYSSGTEEELFTGFLELGRAEQPMRDVWTAFLKHDSPADSIVSLREQMSSHHSVMYEAVADTRELRNKLTERLLTWEVLANSKTPRHIELLPSSGRDVLRAANLRLRGEKLVELGQADAGRIALREAAILGGPGEHLAYARFLARDGDFDGAYASTQHAIDQILGGASHLYSPLAAEAFAAQAGLLRRVGRDVDAIGRLRQALTLLDENDAFGQRVRCRILDELGLAYLKVDNLPMARRSIEDALVVRRRLGNELDICQSLVNLARLEVRAKNLQMAADHADEAVKKLCSMPPTALHANAEVLGAQVRLRQGRPNEGLPFGERALSLNRQIGNRRGEAIALKLLAQCYRASGKRVEAESYARACLELNKSMCNTQGAQEAQWILDHLNE</sequence>
<dbReference type="EMBL" id="JAETXL010000002">
    <property type="protein sequence ID" value="MBL6275413.1"/>
    <property type="molecule type" value="Genomic_DNA"/>
</dbReference>
<evidence type="ECO:0000313" key="2">
    <source>
        <dbReference type="EMBL" id="MBL6275413.1"/>
    </source>
</evidence>
<dbReference type="Pfam" id="PF13424">
    <property type="entry name" value="TPR_12"/>
    <property type="match status" value="1"/>
</dbReference>
<dbReference type="RefSeq" id="WP_203220384.1">
    <property type="nucleotide sequence ID" value="NZ_JAETXL010000002.1"/>
</dbReference>
<evidence type="ECO:0000313" key="3">
    <source>
        <dbReference type="Proteomes" id="UP000661193"/>
    </source>
</evidence>
<proteinExistence type="predicted"/>
<keyword evidence="3" id="KW-1185">Reference proteome</keyword>
<protein>
    <submittedName>
        <fullName evidence="2">Tetratricopeptide repeat protein</fullName>
    </submittedName>
</protein>
<gene>
    <name evidence="2" type="ORF">JMF97_04470</name>
</gene>
<evidence type="ECO:0000259" key="1">
    <source>
        <dbReference type="Pfam" id="PF13271"/>
    </source>
</evidence>
<name>A0ABS1UGE3_9ACTN</name>
<organism evidence="2 3">
    <name type="scientific">Micromonospora fiedleri</name>
    <dbReference type="NCBI Taxonomy" id="1157498"/>
    <lineage>
        <taxon>Bacteria</taxon>
        <taxon>Bacillati</taxon>
        <taxon>Actinomycetota</taxon>
        <taxon>Actinomycetes</taxon>
        <taxon>Micromonosporales</taxon>
        <taxon>Micromonosporaceae</taxon>
        <taxon>Micromonospora</taxon>
    </lineage>
</organism>
<dbReference type="SUPFAM" id="SSF48452">
    <property type="entry name" value="TPR-like"/>
    <property type="match status" value="1"/>
</dbReference>
<comment type="caution">
    <text evidence="2">The sequence shown here is derived from an EMBL/GenBank/DDBJ whole genome shotgun (WGS) entry which is preliminary data.</text>
</comment>
<dbReference type="Pfam" id="PF13271">
    <property type="entry name" value="DUF4062"/>
    <property type="match status" value="1"/>
</dbReference>
<dbReference type="InterPro" id="IPR011990">
    <property type="entry name" value="TPR-like_helical_dom_sf"/>
</dbReference>
<reference evidence="2 3" key="1">
    <citation type="submission" date="2021-01" db="EMBL/GenBank/DDBJ databases">
        <title>Genome sequencing of Micromonospora fiedleri MG-37.</title>
        <authorList>
            <person name="Moreland P.E.J."/>
            <person name="Stach J.E.M."/>
        </authorList>
    </citation>
    <scope>NUCLEOTIDE SEQUENCE [LARGE SCALE GENOMIC DNA]</scope>
    <source>
        <strain evidence="2 3">MG-37</strain>
    </source>
</reference>
<dbReference type="InterPro" id="IPR019734">
    <property type="entry name" value="TPR_rpt"/>
</dbReference>
<dbReference type="InterPro" id="IPR025139">
    <property type="entry name" value="DUF4062"/>
</dbReference>
<dbReference type="Gene3D" id="1.25.40.10">
    <property type="entry name" value="Tetratricopeptide repeat domain"/>
    <property type="match status" value="1"/>
</dbReference>
<dbReference type="SMART" id="SM00028">
    <property type="entry name" value="TPR"/>
    <property type="match status" value="4"/>
</dbReference>